<dbReference type="AlphaFoldDB" id="A0A084VCZ6"/>
<dbReference type="GO" id="GO:0080019">
    <property type="term" value="F:alcohol-forming very long-chain fatty acyl-CoA reductase activity"/>
    <property type="evidence" value="ECO:0007669"/>
    <property type="project" value="InterPro"/>
</dbReference>
<evidence type="ECO:0000313" key="4">
    <source>
        <dbReference type="EnsemblMetazoa" id="ASIC002776-PA"/>
    </source>
</evidence>
<dbReference type="OrthoDB" id="429813at2759"/>
<dbReference type="GO" id="GO:0035336">
    <property type="term" value="P:long-chain fatty-acyl-CoA metabolic process"/>
    <property type="evidence" value="ECO:0007669"/>
    <property type="project" value="TreeGrafter"/>
</dbReference>
<feature type="domain" description="Thioester reductase (TE)" evidence="2">
    <location>
        <begin position="37"/>
        <end position="115"/>
    </location>
</feature>
<dbReference type="InterPro" id="IPR026055">
    <property type="entry name" value="FAR"/>
</dbReference>
<dbReference type="EMBL" id="ATLV01011077">
    <property type="status" value="NOT_ANNOTATED_CDS"/>
    <property type="molecule type" value="Genomic_DNA"/>
</dbReference>
<dbReference type="Pfam" id="PF07993">
    <property type="entry name" value="NAD_binding_4"/>
    <property type="match status" value="1"/>
</dbReference>
<dbReference type="VEuPathDB" id="VectorBase:ASIC002776"/>
<dbReference type="InterPro" id="IPR036291">
    <property type="entry name" value="NAD(P)-bd_dom_sf"/>
</dbReference>
<keyword evidence="5" id="KW-1185">Reference proteome</keyword>
<keyword evidence="1" id="KW-0560">Oxidoreductase</keyword>
<keyword evidence="1" id="KW-0444">Lipid biosynthesis</keyword>
<keyword evidence="1" id="KW-0443">Lipid metabolism</keyword>
<proteinExistence type="inferred from homology"/>
<comment type="similarity">
    <text evidence="1">Belongs to the fatty acyl-CoA reductase family.</text>
</comment>
<dbReference type="Gene3D" id="3.40.50.720">
    <property type="entry name" value="NAD(P)-binding Rossmann-like Domain"/>
    <property type="match status" value="1"/>
</dbReference>
<organism evidence="3">
    <name type="scientific">Anopheles sinensis</name>
    <name type="common">Mosquito</name>
    <dbReference type="NCBI Taxonomy" id="74873"/>
    <lineage>
        <taxon>Eukaryota</taxon>
        <taxon>Metazoa</taxon>
        <taxon>Ecdysozoa</taxon>
        <taxon>Arthropoda</taxon>
        <taxon>Hexapoda</taxon>
        <taxon>Insecta</taxon>
        <taxon>Pterygota</taxon>
        <taxon>Neoptera</taxon>
        <taxon>Endopterygota</taxon>
        <taxon>Diptera</taxon>
        <taxon>Nematocera</taxon>
        <taxon>Culicoidea</taxon>
        <taxon>Culicidae</taxon>
        <taxon>Anophelinae</taxon>
        <taxon>Anopheles</taxon>
    </lineage>
</organism>
<reference evidence="3 5" key="1">
    <citation type="journal article" date="2014" name="BMC Genomics">
        <title>Genome sequence of Anopheles sinensis provides insight into genetics basis of mosquito competence for malaria parasites.</title>
        <authorList>
            <person name="Zhou D."/>
            <person name="Zhang D."/>
            <person name="Ding G."/>
            <person name="Shi L."/>
            <person name="Hou Q."/>
            <person name="Ye Y."/>
            <person name="Xu Y."/>
            <person name="Zhou H."/>
            <person name="Xiong C."/>
            <person name="Li S."/>
            <person name="Yu J."/>
            <person name="Hong S."/>
            <person name="Yu X."/>
            <person name="Zou P."/>
            <person name="Chen C."/>
            <person name="Chang X."/>
            <person name="Wang W."/>
            <person name="Lv Y."/>
            <person name="Sun Y."/>
            <person name="Ma L."/>
            <person name="Shen B."/>
            <person name="Zhu C."/>
        </authorList>
    </citation>
    <scope>NUCLEOTIDE SEQUENCE [LARGE SCALE GENOMIC DNA]</scope>
</reference>
<comment type="function">
    <text evidence="1">Catalyzes the reduction of fatty acyl-CoA to fatty alcohols.</text>
</comment>
<dbReference type="EMBL" id="KE524639">
    <property type="protein sequence ID" value="KFB35840.1"/>
    <property type="molecule type" value="Genomic_DNA"/>
</dbReference>
<evidence type="ECO:0000256" key="1">
    <source>
        <dbReference type="RuleBase" id="RU363097"/>
    </source>
</evidence>
<dbReference type="PANTHER" id="PTHR11011">
    <property type="entry name" value="MALE STERILITY PROTEIN 2-RELATED"/>
    <property type="match status" value="1"/>
</dbReference>
<dbReference type="GO" id="GO:0102965">
    <property type="term" value="F:alcohol-forming long-chain fatty acyl-CoA reductase activity"/>
    <property type="evidence" value="ECO:0007669"/>
    <property type="project" value="UniProtKB-EC"/>
</dbReference>
<dbReference type="SUPFAM" id="SSF51735">
    <property type="entry name" value="NAD(P)-binding Rossmann-fold domains"/>
    <property type="match status" value="1"/>
</dbReference>
<dbReference type="EnsemblMetazoa" id="ASIC002776-RA">
    <property type="protein sequence ID" value="ASIC002776-PA"/>
    <property type="gene ID" value="ASIC002776"/>
</dbReference>
<keyword evidence="1" id="KW-0521">NADP</keyword>
<dbReference type="STRING" id="74873.A0A084VCZ6"/>
<evidence type="ECO:0000313" key="3">
    <source>
        <dbReference type="EMBL" id="KFB35840.1"/>
    </source>
</evidence>
<accession>A0A084VCZ6</accession>
<dbReference type="GO" id="GO:0005777">
    <property type="term" value="C:peroxisome"/>
    <property type="evidence" value="ECO:0007669"/>
    <property type="project" value="TreeGrafter"/>
</dbReference>
<evidence type="ECO:0000259" key="2">
    <source>
        <dbReference type="Pfam" id="PF07993"/>
    </source>
</evidence>
<gene>
    <name evidence="3" type="ORF">ZHAS_00002776</name>
</gene>
<name>A0A084VCZ6_ANOSI</name>
<protein>
    <recommendedName>
        <fullName evidence="1">Fatty acyl-CoA reductase</fullName>
        <ecNumber evidence="1">1.2.1.84</ecNumber>
    </recommendedName>
</protein>
<evidence type="ECO:0000313" key="5">
    <source>
        <dbReference type="Proteomes" id="UP000030765"/>
    </source>
</evidence>
<dbReference type="EC" id="1.2.1.84" evidence="1"/>
<sequence length="137" mass="15236">MQHALNISTAGIPEEAGPLEEGKLNVSEFYRGATVLITGGTGFIGKVLVEKLLRCFEVKNIFLLIRPKRNIGPSERLQKMLEGPIFDTIRNTNANAHKVFKKVIAMEASFEQPEIVDVINRTKICNEVQVCAGFHQV</sequence>
<reference evidence="4" key="2">
    <citation type="submission" date="2020-05" db="UniProtKB">
        <authorList>
            <consortium name="EnsemblMetazoa"/>
        </authorList>
    </citation>
    <scope>IDENTIFICATION</scope>
</reference>
<comment type="catalytic activity">
    <reaction evidence="1">
        <text>a long-chain fatty acyl-CoA + 2 NADPH + 2 H(+) = a long-chain primary fatty alcohol + 2 NADP(+) + CoA</text>
        <dbReference type="Rhea" id="RHEA:52716"/>
        <dbReference type="ChEBI" id="CHEBI:15378"/>
        <dbReference type="ChEBI" id="CHEBI:57287"/>
        <dbReference type="ChEBI" id="CHEBI:57783"/>
        <dbReference type="ChEBI" id="CHEBI:58349"/>
        <dbReference type="ChEBI" id="CHEBI:77396"/>
        <dbReference type="ChEBI" id="CHEBI:83139"/>
        <dbReference type="EC" id="1.2.1.84"/>
    </reaction>
</comment>
<dbReference type="InterPro" id="IPR013120">
    <property type="entry name" value="FAR_NAD-bd"/>
</dbReference>
<dbReference type="Proteomes" id="UP000030765">
    <property type="component" value="Unassembled WGS sequence"/>
</dbReference>
<dbReference type="PANTHER" id="PTHR11011:SF81">
    <property type="entry name" value="FATTY ACYL-COA REDUCTASE"/>
    <property type="match status" value="1"/>
</dbReference>